<reference evidence="2 3" key="2">
    <citation type="submission" date="2018-11" db="EMBL/GenBank/DDBJ databases">
        <authorList>
            <consortium name="Pathogen Informatics"/>
        </authorList>
    </citation>
    <scope>NUCLEOTIDE SEQUENCE [LARGE SCALE GENOMIC DNA]</scope>
</reference>
<proteinExistence type="predicted"/>
<dbReference type="AlphaFoldDB" id="A0A183UST3"/>
<accession>A0A183UST3</accession>
<reference evidence="4" key="1">
    <citation type="submission" date="2016-06" db="UniProtKB">
        <authorList>
            <consortium name="WormBaseParasite"/>
        </authorList>
    </citation>
    <scope>IDENTIFICATION</scope>
</reference>
<organism evidence="3 4">
    <name type="scientific">Toxocara canis</name>
    <name type="common">Canine roundworm</name>
    <dbReference type="NCBI Taxonomy" id="6265"/>
    <lineage>
        <taxon>Eukaryota</taxon>
        <taxon>Metazoa</taxon>
        <taxon>Ecdysozoa</taxon>
        <taxon>Nematoda</taxon>
        <taxon>Chromadorea</taxon>
        <taxon>Rhabditida</taxon>
        <taxon>Spirurina</taxon>
        <taxon>Ascaridomorpha</taxon>
        <taxon>Ascaridoidea</taxon>
        <taxon>Toxocaridae</taxon>
        <taxon>Toxocara</taxon>
    </lineage>
</organism>
<feature type="region of interest" description="Disordered" evidence="1">
    <location>
        <begin position="1"/>
        <end position="21"/>
    </location>
</feature>
<evidence type="ECO:0000256" key="1">
    <source>
        <dbReference type="SAM" id="MobiDB-lite"/>
    </source>
</evidence>
<evidence type="ECO:0000313" key="2">
    <source>
        <dbReference type="EMBL" id="VDM42874.1"/>
    </source>
</evidence>
<dbReference type="EMBL" id="UYWY01020901">
    <property type="protein sequence ID" value="VDM42874.1"/>
    <property type="molecule type" value="Genomic_DNA"/>
</dbReference>
<evidence type="ECO:0000313" key="4">
    <source>
        <dbReference type="WBParaSite" id="TCNE_0001155301-mRNA-1"/>
    </source>
</evidence>
<dbReference type="Proteomes" id="UP000050794">
    <property type="component" value="Unassembled WGS sequence"/>
</dbReference>
<protein>
    <submittedName>
        <fullName evidence="2 4">Uncharacterized protein</fullName>
    </submittedName>
</protein>
<evidence type="ECO:0000313" key="3">
    <source>
        <dbReference type="Proteomes" id="UP000050794"/>
    </source>
</evidence>
<sequence length="224" mass="24613">MLPFVYSGDNDDREKEDSLGGGVHEATRTQVRAHAHVHALIRGIGRLARDRHAEAEVIILSRSVKGAVVVGRDQVPRNVSATTEIEAVHLIAIAIEAVEVVATLSDVQIALALEFSVAIVRVFGLDRDRGEFSSALPYLSSLNTRSDSTSGHAYGQPHYKIVLKVLPSDIQREGGSLTRIRPQLLHYLPTRCICFWLQQVKASTKPFVNSIDLQLFLGISSLTR</sequence>
<gene>
    <name evidence="2" type="ORF">TCNE_LOCUS11553</name>
</gene>
<dbReference type="WBParaSite" id="TCNE_0001155301-mRNA-1">
    <property type="protein sequence ID" value="TCNE_0001155301-mRNA-1"/>
    <property type="gene ID" value="TCNE_0001155301"/>
</dbReference>
<keyword evidence="3" id="KW-1185">Reference proteome</keyword>
<name>A0A183UST3_TOXCA</name>